<dbReference type="EMBL" id="JAGGDJ010000037">
    <property type="protein sequence ID" value="MBO7747652.1"/>
    <property type="molecule type" value="Genomic_DNA"/>
</dbReference>
<proteinExistence type="predicted"/>
<keyword evidence="4" id="KW-1185">Reference proteome</keyword>
<feature type="transmembrane region" description="Helical" evidence="2">
    <location>
        <begin position="38"/>
        <end position="55"/>
    </location>
</feature>
<organism evidence="3 4">
    <name type="scientific">Paenibacillus artemisiicola</name>
    <dbReference type="NCBI Taxonomy" id="1172618"/>
    <lineage>
        <taxon>Bacteria</taxon>
        <taxon>Bacillati</taxon>
        <taxon>Bacillota</taxon>
        <taxon>Bacilli</taxon>
        <taxon>Bacillales</taxon>
        <taxon>Paenibacillaceae</taxon>
        <taxon>Paenibacillus</taxon>
    </lineage>
</organism>
<evidence type="ECO:0000256" key="1">
    <source>
        <dbReference type="SAM" id="MobiDB-lite"/>
    </source>
</evidence>
<name>A0ABS3WH81_9BACL</name>
<reference evidence="3 4" key="1">
    <citation type="submission" date="2021-03" db="EMBL/GenBank/DDBJ databases">
        <title>Paenibacillus artemisicola MWE-103 whole genome sequence.</title>
        <authorList>
            <person name="Ham Y.J."/>
        </authorList>
    </citation>
    <scope>NUCLEOTIDE SEQUENCE [LARGE SCALE GENOMIC DNA]</scope>
    <source>
        <strain evidence="3 4">MWE-103</strain>
    </source>
</reference>
<dbReference type="RefSeq" id="WP_208850291.1">
    <property type="nucleotide sequence ID" value="NZ_JAGGDJ010000037.1"/>
</dbReference>
<comment type="caution">
    <text evidence="3">The sequence shown here is derived from an EMBL/GenBank/DDBJ whole genome shotgun (WGS) entry which is preliminary data.</text>
</comment>
<keyword evidence="2" id="KW-0812">Transmembrane</keyword>
<feature type="region of interest" description="Disordered" evidence="1">
    <location>
        <begin position="124"/>
        <end position="150"/>
    </location>
</feature>
<protein>
    <submittedName>
        <fullName evidence="3">Uncharacterized protein</fullName>
    </submittedName>
</protein>
<evidence type="ECO:0000256" key="2">
    <source>
        <dbReference type="SAM" id="Phobius"/>
    </source>
</evidence>
<evidence type="ECO:0000313" key="3">
    <source>
        <dbReference type="EMBL" id="MBO7747652.1"/>
    </source>
</evidence>
<keyword evidence="2" id="KW-0472">Membrane</keyword>
<evidence type="ECO:0000313" key="4">
    <source>
        <dbReference type="Proteomes" id="UP000670947"/>
    </source>
</evidence>
<feature type="transmembrane region" description="Helical" evidence="2">
    <location>
        <begin position="7"/>
        <end position="32"/>
    </location>
</feature>
<dbReference type="Proteomes" id="UP000670947">
    <property type="component" value="Unassembled WGS sequence"/>
</dbReference>
<gene>
    <name evidence="3" type="ORF">I8J29_26035</name>
</gene>
<accession>A0ABS3WH81</accession>
<keyword evidence="2" id="KW-1133">Transmembrane helix</keyword>
<sequence>MNAFTSFLARLLIFLFTAVFIYPAILLAFLVLGFTASWKSGVVMLISALLLLFVLKREAAALPAVPRGRMRPFGRKRPAVRALSRFPGEYDREASPPQLSDIYFDLAARMKEDEELLHMLKAMDGSPEAGGERRRAPVANPGAGAGAGPNVTLRARHAAGCTCAGCSPAPQERIH</sequence>